<evidence type="ECO:0000256" key="4">
    <source>
        <dbReference type="ARBA" id="ARBA00023284"/>
    </source>
</evidence>
<dbReference type="EMBL" id="JBAMMX010000010">
    <property type="protein sequence ID" value="KAK6932179.1"/>
    <property type="molecule type" value="Genomic_DNA"/>
</dbReference>
<evidence type="ECO:0000259" key="5">
    <source>
        <dbReference type="Pfam" id="PF00462"/>
    </source>
</evidence>
<dbReference type="InterPro" id="IPR036249">
    <property type="entry name" value="Thioredoxin-like_sf"/>
</dbReference>
<dbReference type="InterPro" id="IPR002109">
    <property type="entry name" value="Glutaredoxin"/>
</dbReference>
<comment type="subcellular location">
    <subcellularLocation>
        <location evidence="1">Cytoplasm</location>
    </subcellularLocation>
</comment>
<gene>
    <name evidence="6" type="ORF">RJ641_001803</name>
</gene>
<keyword evidence="4" id="KW-0676">Redox-active center</keyword>
<feature type="domain" description="Glutaredoxin" evidence="5">
    <location>
        <begin position="20"/>
        <end position="85"/>
    </location>
</feature>
<dbReference type="AlphaFoldDB" id="A0AAN8VI86"/>
<comment type="similarity">
    <text evidence="2">Belongs to the glutaredoxin family. CC-type subfamily.</text>
</comment>
<protein>
    <submittedName>
        <fullName evidence="6">Glutaredoxin</fullName>
    </submittedName>
</protein>
<proteinExistence type="inferred from homology"/>
<sequence>MEIANDTQEKIHRLISSNAVVVFSMNSCCMCHVAKHLLFSLAVSPTIVELDQDEKFSGLDIQSLLFQLAGDGQFPIPAIFVGGKFLGSIEALISSHINGTLIPRLREAGALWL</sequence>
<evidence type="ECO:0000313" key="7">
    <source>
        <dbReference type="Proteomes" id="UP001370490"/>
    </source>
</evidence>
<evidence type="ECO:0000256" key="1">
    <source>
        <dbReference type="ARBA" id="ARBA00004496"/>
    </source>
</evidence>
<evidence type="ECO:0000313" key="6">
    <source>
        <dbReference type="EMBL" id="KAK6932179.1"/>
    </source>
</evidence>
<name>A0AAN8VI86_9MAGN</name>
<keyword evidence="3" id="KW-0963">Cytoplasm</keyword>
<evidence type="ECO:0000256" key="2">
    <source>
        <dbReference type="ARBA" id="ARBA00007568"/>
    </source>
</evidence>
<dbReference type="PROSITE" id="PS51354">
    <property type="entry name" value="GLUTAREDOXIN_2"/>
    <property type="match status" value="1"/>
</dbReference>
<dbReference type="Pfam" id="PF00462">
    <property type="entry name" value="Glutaredoxin"/>
    <property type="match status" value="1"/>
</dbReference>
<organism evidence="6 7">
    <name type="scientific">Dillenia turbinata</name>
    <dbReference type="NCBI Taxonomy" id="194707"/>
    <lineage>
        <taxon>Eukaryota</taxon>
        <taxon>Viridiplantae</taxon>
        <taxon>Streptophyta</taxon>
        <taxon>Embryophyta</taxon>
        <taxon>Tracheophyta</taxon>
        <taxon>Spermatophyta</taxon>
        <taxon>Magnoliopsida</taxon>
        <taxon>eudicotyledons</taxon>
        <taxon>Gunneridae</taxon>
        <taxon>Pentapetalae</taxon>
        <taxon>Dilleniales</taxon>
        <taxon>Dilleniaceae</taxon>
        <taxon>Dillenia</taxon>
    </lineage>
</organism>
<accession>A0AAN8VI86</accession>
<dbReference type="PANTHER" id="PTHR10168">
    <property type="entry name" value="GLUTAREDOXIN"/>
    <property type="match status" value="1"/>
</dbReference>
<dbReference type="InterPro" id="IPR011905">
    <property type="entry name" value="GlrX-like_pln_2"/>
</dbReference>
<dbReference type="GO" id="GO:0005737">
    <property type="term" value="C:cytoplasm"/>
    <property type="evidence" value="ECO:0007669"/>
    <property type="project" value="UniProtKB-SubCell"/>
</dbReference>
<reference evidence="6 7" key="1">
    <citation type="submission" date="2023-12" db="EMBL/GenBank/DDBJ databases">
        <title>A high-quality genome assembly for Dillenia turbinata (Dilleniales).</title>
        <authorList>
            <person name="Chanderbali A."/>
        </authorList>
    </citation>
    <scope>NUCLEOTIDE SEQUENCE [LARGE SCALE GENOMIC DNA]</scope>
    <source>
        <strain evidence="6">LSX21</strain>
        <tissue evidence="6">Leaf</tissue>
    </source>
</reference>
<dbReference type="Proteomes" id="UP001370490">
    <property type="component" value="Unassembled WGS sequence"/>
</dbReference>
<evidence type="ECO:0000256" key="3">
    <source>
        <dbReference type="ARBA" id="ARBA00022490"/>
    </source>
</evidence>
<keyword evidence="7" id="KW-1185">Reference proteome</keyword>
<dbReference type="Gene3D" id="3.40.30.10">
    <property type="entry name" value="Glutaredoxin"/>
    <property type="match status" value="1"/>
</dbReference>
<dbReference type="SUPFAM" id="SSF52833">
    <property type="entry name" value="Thioredoxin-like"/>
    <property type="match status" value="1"/>
</dbReference>
<dbReference type="CDD" id="cd03419">
    <property type="entry name" value="GRX_GRXh_1_2_like"/>
    <property type="match status" value="1"/>
</dbReference>
<dbReference type="NCBIfam" id="TIGR02189">
    <property type="entry name" value="GlrX-like_plant"/>
    <property type="match status" value="1"/>
</dbReference>
<comment type="caution">
    <text evidence="6">The sequence shown here is derived from an EMBL/GenBank/DDBJ whole genome shotgun (WGS) entry which is preliminary data.</text>
</comment>